<dbReference type="Pfam" id="PF09861">
    <property type="entry name" value="Lar_N"/>
    <property type="match status" value="1"/>
</dbReference>
<feature type="domain" description="LarA-like N-terminal" evidence="1">
    <location>
        <begin position="37"/>
        <end position="197"/>
    </location>
</feature>
<dbReference type="OrthoDB" id="9770545at2"/>
<accession>A0A516Q0H0</accession>
<dbReference type="GO" id="GO:0050043">
    <property type="term" value="F:lactate racemase activity"/>
    <property type="evidence" value="ECO:0007669"/>
    <property type="project" value="InterPro"/>
</dbReference>
<evidence type="ECO:0000313" key="2">
    <source>
        <dbReference type="EMBL" id="QDP96936.1"/>
    </source>
</evidence>
<evidence type="ECO:0000313" key="3">
    <source>
        <dbReference type="Proteomes" id="UP000319263"/>
    </source>
</evidence>
<reference evidence="2 3" key="1">
    <citation type="submission" date="2019-07" db="EMBL/GenBank/DDBJ databases">
        <title>Microlunatus dokdonensis sp. nov. isolated from the rhizospheric soil of the wild plant Elymus tsukushiensis.</title>
        <authorList>
            <person name="Ghim S.-Y."/>
            <person name="Hwang Y.-J."/>
            <person name="Son J.-S."/>
            <person name="Shin J.-H."/>
        </authorList>
    </citation>
    <scope>NUCLEOTIDE SEQUENCE [LARGE SCALE GENOMIC DNA]</scope>
    <source>
        <strain evidence="2 3">KUDC0627</strain>
    </source>
</reference>
<dbReference type="InterPro" id="IPR018657">
    <property type="entry name" value="LarA-like_N"/>
</dbReference>
<dbReference type="InterPro" id="IPR043166">
    <property type="entry name" value="LarA-like_C"/>
</dbReference>
<proteinExistence type="predicted"/>
<dbReference type="AlphaFoldDB" id="A0A516Q0H0"/>
<dbReference type="Proteomes" id="UP000319263">
    <property type="component" value="Chromosome"/>
</dbReference>
<evidence type="ECO:0000259" key="1">
    <source>
        <dbReference type="Pfam" id="PF09861"/>
    </source>
</evidence>
<dbReference type="Gene3D" id="3.90.226.30">
    <property type="match status" value="1"/>
</dbReference>
<dbReference type="KEGG" id="mik:FOE78_14320"/>
<dbReference type="RefSeq" id="WP_143986897.1">
    <property type="nucleotide sequence ID" value="NZ_CP041692.1"/>
</dbReference>
<dbReference type="Gene3D" id="3.40.50.11440">
    <property type="match status" value="1"/>
</dbReference>
<gene>
    <name evidence="2" type="ORF">FOE78_14320</name>
</gene>
<dbReference type="EMBL" id="CP041692">
    <property type="protein sequence ID" value="QDP96936.1"/>
    <property type="molecule type" value="Genomic_DNA"/>
</dbReference>
<organism evidence="2 3">
    <name type="scientific">Microlunatus elymi</name>
    <dbReference type="NCBI Taxonomy" id="2596828"/>
    <lineage>
        <taxon>Bacteria</taxon>
        <taxon>Bacillati</taxon>
        <taxon>Actinomycetota</taxon>
        <taxon>Actinomycetes</taxon>
        <taxon>Propionibacteriales</taxon>
        <taxon>Propionibacteriaceae</taxon>
        <taxon>Microlunatus</taxon>
    </lineage>
</organism>
<keyword evidence="3" id="KW-1185">Reference proteome</keyword>
<sequence>MARPGFVLEVDDRTPPLLVADGPRARLERFPLGTEVVYPAESLARLDDLVGAIDLALADPEGTEPLAARLRPGMKLTIAFDDVAATPPLRTPDVRGRIIERVLIQAAAAGVDDVELICANGLNRRNTEAELRQLLGERVFRSLYADGKLTNHDAENRGRLTVLTPASEAGSDAGAEVAINSRVAESDLLVMVHLVHGIGQGGLPGDGLAAVTAGLGSVGSIRAERGLDAVLSGSAEHRRRAGEAVAAAVDVFAVEAVLDNDNYPSSVDFLGKREWEWSWSAQAKLLGLSRITALAPARYTRLLNARLESGYGVTQVTAGAPEAVAAASRSRVLEQQQVEVTGQADVLVLGVPAATPYSVQSVTDPVLAAWHALGFSYQSATDQPLVRDGGAVIVYHPLAQDFSSLHHPATIDFFADVLPTTTDAAELAERFEDKFADDPWYVQLYRTSQAFHGLHPFHLWYQLAAAVQRLGDVVFVGADRGSAERLGFRAASTLADALEITSATVGRTPRIRYLHTPPNALGAVT</sequence>
<protein>
    <submittedName>
        <fullName evidence="2">DUF2088 domain-containing protein</fullName>
    </submittedName>
</protein>
<name>A0A516Q0H0_9ACTN</name>